<accession>A0A5J5A2K2</accession>
<evidence type="ECO:0000313" key="11">
    <source>
        <dbReference type="Proteomes" id="UP000325577"/>
    </source>
</evidence>
<evidence type="ECO:0000256" key="5">
    <source>
        <dbReference type="ARBA" id="ARBA00023242"/>
    </source>
</evidence>
<feature type="region of interest" description="Disordered" evidence="8">
    <location>
        <begin position="464"/>
        <end position="493"/>
    </location>
</feature>
<dbReference type="SMART" id="SM00774">
    <property type="entry name" value="WRKY"/>
    <property type="match status" value="1"/>
</dbReference>
<keyword evidence="3" id="KW-0238">DNA-binding</keyword>
<dbReference type="GO" id="GO:0003700">
    <property type="term" value="F:DNA-binding transcription factor activity"/>
    <property type="evidence" value="ECO:0007669"/>
    <property type="project" value="InterPro"/>
</dbReference>
<evidence type="ECO:0000256" key="3">
    <source>
        <dbReference type="ARBA" id="ARBA00023125"/>
    </source>
</evidence>
<reference evidence="10 11" key="1">
    <citation type="submission" date="2019-09" db="EMBL/GenBank/DDBJ databases">
        <title>A chromosome-level genome assembly of the Chinese tupelo Nyssa sinensis.</title>
        <authorList>
            <person name="Yang X."/>
            <person name="Kang M."/>
            <person name="Yang Y."/>
            <person name="Xiong H."/>
            <person name="Wang M."/>
            <person name="Zhang Z."/>
            <person name="Wang Z."/>
            <person name="Wu H."/>
            <person name="Ma T."/>
            <person name="Liu J."/>
            <person name="Xi Z."/>
        </authorList>
    </citation>
    <scope>NUCLEOTIDE SEQUENCE [LARGE SCALE GENOMIC DNA]</scope>
    <source>
        <strain evidence="10">J267</strain>
        <tissue evidence="10">Leaf</tissue>
    </source>
</reference>
<dbReference type="GO" id="GO:0005634">
    <property type="term" value="C:nucleus"/>
    <property type="evidence" value="ECO:0007669"/>
    <property type="project" value="UniProtKB-SubCell"/>
</dbReference>
<dbReference type="InterPro" id="IPR044810">
    <property type="entry name" value="WRKY_plant"/>
</dbReference>
<keyword evidence="2" id="KW-0805">Transcription regulation</keyword>
<dbReference type="PANTHER" id="PTHR31429">
    <property type="entry name" value="WRKY TRANSCRIPTION FACTOR 36-RELATED"/>
    <property type="match status" value="1"/>
</dbReference>
<evidence type="ECO:0000256" key="2">
    <source>
        <dbReference type="ARBA" id="ARBA00023015"/>
    </source>
</evidence>
<protein>
    <recommendedName>
        <fullName evidence="9">WRKY domain-containing protein</fullName>
    </recommendedName>
</protein>
<dbReference type="AlphaFoldDB" id="A0A5J5A2K2"/>
<feature type="compositionally biased region" description="Polar residues" evidence="8">
    <location>
        <begin position="178"/>
        <end position="195"/>
    </location>
</feature>
<keyword evidence="11" id="KW-1185">Reference proteome</keyword>
<gene>
    <name evidence="10" type="ORF">F0562_010074</name>
</gene>
<evidence type="ECO:0000256" key="6">
    <source>
        <dbReference type="ARBA" id="ARBA00061007"/>
    </source>
</evidence>
<feature type="region of interest" description="Disordered" evidence="8">
    <location>
        <begin position="175"/>
        <end position="195"/>
    </location>
</feature>
<dbReference type="PROSITE" id="PS50811">
    <property type="entry name" value="WRKY"/>
    <property type="match status" value="1"/>
</dbReference>
<evidence type="ECO:0000256" key="1">
    <source>
        <dbReference type="ARBA" id="ARBA00004123"/>
    </source>
</evidence>
<dbReference type="Gene3D" id="2.20.25.80">
    <property type="entry name" value="WRKY domain"/>
    <property type="match status" value="1"/>
</dbReference>
<dbReference type="InterPro" id="IPR036576">
    <property type="entry name" value="WRKY_dom_sf"/>
</dbReference>
<dbReference type="FunFam" id="2.20.25.80:FF:000002">
    <property type="entry name" value="probable WRKY transcription factor 31"/>
    <property type="match status" value="1"/>
</dbReference>
<organism evidence="10 11">
    <name type="scientific">Nyssa sinensis</name>
    <dbReference type="NCBI Taxonomy" id="561372"/>
    <lineage>
        <taxon>Eukaryota</taxon>
        <taxon>Viridiplantae</taxon>
        <taxon>Streptophyta</taxon>
        <taxon>Embryophyta</taxon>
        <taxon>Tracheophyta</taxon>
        <taxon>Spermatophyta</taxon>
        <taxon>Magnoliopsida</taxon>
        <taxon>eudicotyledons</taxon>
        <taxon>Gunneridae</taxon>
        <taxon>Pentapetalae</taxon>
        <taxon>asterids</taxon>
        <taxon>Cornales</taxon>
        <taxon>Nyssaceae</taxon>
        <taxon>Nyssa</taxon>
    </lineage>
</organism>
<dbReference type="InterPro" id="IPR003657">
    <property type="entry name" value="WRKY_dom"/>
</dbReference>
<feature type="coiled-coil region" evidence="7">
    <location>
        <begin position="82"/>
        <end position="116"/>
    </location>
</feature>
<dbReference type="PANTHER" id="PTHR31429:SF106">
    <property type="entry name" value="WRKY TRANSCRIPTION FACTOR 31-RELATED"/>
    <property type="match status" value="1"/>
</dbReference>
<name>A0A5J5A2K2_9ASTE</name>
<dbReference type="EMBL" id="CM018047">
    <property type="protein sequence ID" value="KAA8523651.1"/>
    <property type="molecule type" value="Genomic_DNA"/>
</dbReference>
<dbReference type="Pfam" id="PF03106">
    <property type="entry name" value="WRKY"/>
    <property type="match status" value="1"/>
</dbReference>
<dbReference type="Proteomes" id="UP000325577">
    <property type="component" value="Linkage Group LG4"/>
</dbReference>
<dbReference type="SUPFAM" id="SSF118290">
    <property type="entry name" value="WRKY DNA-binding domain"/>
    <property type="match status" value="1"/>
</dbReference>
<keyword evidence="5" id="KW-0539">Nucleus</keyword>
<evidence type="ECO:0000256" key="4">
    <source>
        <dbReference type="ARBA" id="ARBA00023163"/>
    </source>
</evidence>
<comment type="subcellular location">
    <subcellularLocation>
        <location evidence="1">Nucleus</location>
    </subcellularLocation>
</comment>
<evidence type="ECO:0000256" key="7">
    <source>
        <dbReference type="SAM" id="Coils"/>
    </source>
</evidence>
<feature type="compositionally biased region" description="Low complexity" evidence="8">
    <location>
        <begin position="464"/>
        <end position="484"/>
    </location>
</feature>
<feature type="domain" description="WRKY" evidence="9">
    <location>
        <begin position="253"/>
        <end position="319"/>
    </location>
</feature>
<evidence type="ECO:0000256" key="8">
    <source>
        <dbReference type="SAM" id="MobiDB-lite"/>
    </source>
</evidence>
<comment type="similarity">
    <text evidence="6">Belongs to the WRKY group II-b family.</text>
</comment>
<dbReference type="OrthoDB" id="2020995at2759"/>
<keyword evidence="4" id="KW-0804">Transcription</keyword>
<evidence type="ECO:0000313" key="10">
    <source>
        <dbReference type="EMBL" id="KAA8523651.1"/>
    </source>
</evidence>
<dbReference type="GO" id="GO:0043565">
    <property type="term" value="F:sequence-specific DNA binding"/>
    <property type="evidence" value="ECO:0007669"/>
    <property type="project" value="InterPro"/>
</dbReference>
<sequence>MDPTCDRIHQNPPPVSGEKRVVDEMDFFAEENCLKKTSRVDAIKKESTELDSELDTGLNLHMANTSSDKSMVDDETLPNMEKKRTTNKLIVLKDELERMNTENQRLRDMLNEVNNKYCALQMHFVTLMERQQNRKPRTAEENEMIDRTTEEKKDGGIVFPRQFLNLGQAAIANKEELSQSSSEGRTQNGFRSPQNNVELVSVTFKSGQEAESPDLANQGWVPNKVPKFDTSKDYDQATDATMRKARVSVRARSEATMISDGCQWRKYGQKMAKGNPCPRAYYRCTMAVGCPVRKQVQRCAEDRTILITTYEGYHNHPLPPPAMTMASTTSAAASMLLSGSMPSADGLMNSNVLARTILPCSPNLATISASAPFPTITLDLTNTPNPSQLQRPQGQFHVPFPNPPHSFPSDGPQVFGQALYNQSKFSGLQSSHQDMMNAATAAIAADPNFSAALVAAITSIIGANGHPNNHGNNNSSTRSSSDNNVGKSNFVGN</sequence>
<evidence type="ECO:0000259" key="9">
    <source>
        <dbReference type="PROSITE" id="PS50811"/>
    </source>
</evidence>
<proteinExistence type="inferred from homology"/>
<keyword evidence="7" id="KW-0175">Coiled coil</keyword>